<reference evidence="3" key="2">
    <citation type="submission" date="2023-08" db="EMBL/GenBank/DDBJ databases">
        <authorList>
            <person name="Luo J."/>
        </authorList>
    </citation>
    <scope>NUCLEOTIDE SEQUENCE</scope>
    <source>
        <strain evidence="3">DSM 25064</strain>
    </source>
</reference>
<dbReference type="Pfam" id="PF11932">
    <property type="entry name" value="DUF3450"/>
    <property type="match status" value="1"/>
</dbReference>
<name>A0AAW8B4U1_9GAMM</name>
<dbReference type="InterPro" id="IPR016866">
    <property type="entry name" value="UCP028069"/>
</dbReference>
<keyword evidence="4" id="KW-1185">Reference proteome</keyword>
<dbReference type="Proteomes" id="UP001178354">
    <property type="component" value="Unassembled WGS sequence"/>
</dbReference>
<keyword evidence="1" id="KW-0175">Coiled coil</keyword>
<accession>A0AAW8B4U1</accession>
<dbReference type="PIRSF" id="PIRSF028069">
    <property type="entry name" value="UCP028069"/>
    <property type="match status" value="1"/>
</dbReference>
<reference evidence="3" key="1">
    <citation type="journal article" date="2010" name="Int. J. Syst. Evol. Microbiol.">
        <title>Porticoccus litoralis gen. nov., sp. nov., a gammaproteobacterium isolated from the Yellow Sea.</title>
        <authorList>
            <person name="Oh H.M."/>
            <person name="Kim H."/>
            <person name="Kim K.M."/>
            <person name="Min G.S."/>
            <person name="Cho J.C."/>
        </authorList>
    </citation>
    <scope>NUCLEOTIDE SEQUENCE</scope>
    <source>
        <strain evidence="3">DSM 25064</strain>
    </source>
</reference>
<comment type="caution">
    <text evidence="3">The sequence shown here is derived from an EMBL/GenBank/DDBJ whole genome shotgun (WGS) entry which is preliminary data.</text>
</comment>
<dbReference type="RefSeq" id="WP_305170518.1">
    <property type="nucleotide sequence ID" value="NZ_JAUUUU010000003.1"/>
</dbReference>
<dbReference type="AlphaFoldDB" id="A0AAW8B4U1"/>
<feature type="coiled-coil region" evidence="1">
    <location>
        <begin position="72"/>
        <end position="106"/>
    </location>
</feature>
<keyword evidence="2" id="KW-0732">Signal</keyword>
<evidence type="ECO:0000313" key="3">
    <source>
        <dbReference type="EMBL" id="MDP1520928.1"/>
    </source>
</evidence>
<evidence type="ECO:0000313" key="4">
    <source>
        <dbReference type="Proteomes" id="UP001178354"/>
    </source>
</evidence>
<feature type="chain" id="PRO_5043588927" evidence="2">
    <location>
        <begin position="35"/>
        <end position="267"/>
    </location>
</feature>
<protein>
    <submittedName>
        <fullName evidence="3">DUF3450 domain-containing protein</fullName>
    </submittedName>
</protein>
<proteinExistence type="predicted"/>
<gene>
    <name evidence="3" type="ORF">Q8A57_08110</name>
</gene>
<organism evidence="3 4">
    <name type="scientific">Porticoccus litoralis</name>
    <dbReference type="NCBI Taxonomy" id="434086"/>
    <lineage>
        <taxon>Bacteria</taxon>
        <taxon>Pseudomonadati</taxon>
        <taxon>Pseudomonadota</taxon>
        <taxon>Gammaproteobacteria</taxon>
        <taxon>Cellvibrionales</taxon>
        <taxon>Porticoccaceae</taxon>
        <taxon>Porticoccus</taxon>
    </lineage>
</organism>
<evidence type="ECO:0000256" key="2">
    <source>
        <dbReference type="SAM" id="SignalP"/>
    </source>
</evidence>
<feature type="signal peptide" evidence="2">
    <location>
        <begin position="1"/>
        <end position="34"/>
    </location>
</feature>
<sequence length="267" mass="30201">MMNKKRTDARNTSFRWRLLPALPLLVMASLSLQAADVDTVLKAEKDKTSAAQASQKRVDALADQADELFQSFKQVNKQIENLQVYNAQLEAQLADQRSTLADLASSIDSAAQMERQLAPLTLKMIASLEQFVALDMPFLVEERQARLERLRSNQSRADLSSAEKFRQVLEAYKIESEYGTRIDSYPETLEIDGQRREVNILRVGRIALLYQTADQQVTAVWDKQAKNWLQLEGSDYRQAVAQGIRIARRQAAVDLLQLPIPAPEVVQ</sequence>
<evidence type="ECO:0000256" key="1">
    <source>
        <dbReference type="SAM" id="Coils"/>
    </source>
</evidence>
<dbReference type="EMBL" id="JAUUUU010000003">
    <property type="protein sequence ID" value="MDP1520928.1"/>
    <property type="molecule type" value="Genomic_DNA"/>
</dbReference>